<evidence type="ECO:0000256" key="4">
    <source>
        <dbReference type="ARBA" id="ARBA00022475"/>
    </source>
</evidence>
<dbReference type="GO" id="GO:0005886">
    <property type="term" value="C:plasma membrane"/>
    <property type="evidence" value="ECO:0007669"/>
    <property type="project" value="UniProtKB-SubCell"/>
</dbReference>
<feature type="transmembrane region" description="Helical" evidence="8">
    <location>
        <begin position="126"/>
        <end position="146"/>
    </location>
</feature>
<feature type="transmembrane region" description="Helical" evidence="8">
    <location>
        <begin position="103"/>
        <end position="120"/>
    </location>
</feature>
<evidence type="ECO:0000313" key="11">
    <source>
        <dbReference type="Proteomes" id="UP000656813"/>
    </source>
</evidence>
<dbReference type="InterPro" id="IPR013525">
    <property type="entry name" value="ABC2_TM"/>
</dbReference>
<keyword evidence="7 8" id="KW-0472">Membrane</keyword>
<reference evidence="10" key="1">
    <citation type="journal article" date="2014" name="Int. J. Syst. Evol. Microbiol.">
        <title>Complete genome sequence of Corynebacterium casei LMG S-19264T (=DSM 44701T), isolated from a smear-ripened cheese.</title>
        <authorList>
            <consortium name="US DOE Joint Genome Institute (JGI-PGF)"/>
            <person name="Walter F."/>
            <person name="Albersmeier A."/>
            <person name="Kalinowski J."/>
            <person name="Ruckert C."/>
        </authorList>
    </citation>
    <scope>NUCLEOTIDE SEQUENCE</scope>
    <source>
        <strain evidence="10">CGMCC 1.12777</strain>
    </source>
</reference>
<proteinExistence type="inferred from homology"/>
<feature type="transmembrane region" description="Helical" evidence="8">
    <location>
        <begin position="245"/>
        <end position="263"/>
    </location>
</feature>
<dbReference type="GO" id="GO:0015920">
    <property type="term" value="P:lipopolysaccharide transport"/>
    <property type="evidence" value="ECO:0007669"/>
    <property type="project" value="TreeGrafter"/>
</dbReference>
<evidence type="ECO:0000256" key="2">
    <source>
        <dbReference type="ARBA" id="ARBA00007783"/>
    </source>
</evidence>
<evidence type="ECO:0000256" key="1">
    <source>
        <dbReference type="ARBA" id="ARBA00004651"/>
    </source>
</evidence>
<dbReference type="InterPro" id="IPR047817">
    <property type="entry name" value="ABC2_TM_bact-type"/>
</dbReference>
<dbReference type="RefSeq" id="WP_188496035.1">
    <property type="nucleotide sequence ID" value="NZ_BMFV01000003.1"/>
</dbReference>
<keyword evidence="11" id="KW-1185">Reference proteome</keyword>
<evidence type="ECO:0000256" key="5">
    <source>
        <dbReference type="ARBA" id="ARBA00022692"/>
    </source>
</evidence>
<dbReference type="PROSITE" id="PS51012">
    <property type="entry name" value="ABC_TM2"/>
    <property type="match status" value="1"/>
</dbReference>
<comment type="similarity">
    <text evidence="2 8">Belongs to the ABC-2 integral membrane protein family.</text>
</comment>
<dbReference type="PANTHER" id="PTHR30413:SF10">
    <property type="entry name" value="CAPSULE POLYSACCHARIDE EXPORT INNER-MEMBRANE PROTEIN CTRC"/>
    <property type="match status" value="1"/>
</dbReference>
<dbReference type="PANTHER" id="PTHR30413">
    <property type="entry name" value="INNER MEMBRANE TRANSPORT PERMEASE"/>
    <property type="match status" value="1"/>
</dbReference>
<sequence length="273" mass="31822">MGSLFTVLREQIKSFYLIRRLSFYEMKSENNNNYLGILWELINPAIQIAVYAFVFGFGMRGGHRGAVEGSDFVSWLIAGFALWYFVNQAILQGSKSVYTRIRMVAKMSFPISVIPTYVIFSKFYQHLMLLIVAFIFLQFTGHIPTIQLIQLPYFMFSTLVFLVALSLITSTLSTVIRDVHMLIQALMRMLLYLTPVLWLPAFTGKYEFIMYIMKLNPIFYLVEGYRSALLGGPSWYMLEHLGYTIYFWVVVIILFLVGSKVHIKFRDRFIDFL</sequence>
<evidence type="ECO:0000256" key="6">
    <source>
        <dbReference type="ARBA" id="ARBA00022989"/>
    </source>
</evidence>
<keyword evidence="4 8" id="KW-1003">Cell membrane</keyword>
<dbReference type="EMBL" id="BMFV01000003">
    <property type="protein sequence ID" value="GGH76620.1"/>
    <property type="molecule type" value="Genomic_DNA"/>
</dbReference>
<dbReference type="Proteomes" id="UP000656813">
    <property type="component" value="Unassembled WGS sequence"/>
</dbReference>
<organism evidence="10 11">
    <name type="scientific">Pullulanibacillus pueri</name>
    <dbReference type="NCBI Taxonomy" id="1437324"/>
    <lineage>
        <taxon>Bacteria</taxon>
        <taxon>Bacillati</taxon>
        <taxon>Bacillota</taxon>
        <taxon>Bacilli</taxon>
        <taxon>Bacillales</taxon>
        <taxon>Sporolactobacillaceae</taxon>
        <taxon>Pullulanibacillus</taxon>
    </lineage>
</organism>
<comment type="caution">
    <text evidence="10">The sequence shown here is derived from an EMBL/GenBank/DDBJ whole genome shotgun (WGS) entry which is preliminary data.</text>
</comment>
<evidence type="ECO:0000256" key="3">
    <source>
        <dbReference type="ARBA" id="ARBA00022448"/>
    </source>
</evidence>
<keyword evidence="6 8" id="KW-1133">Transmembrane helix</keyword>
<dbReference type="AlphaFoldDB" id="A0A8J2ZSY2"/>
<dbReference type="Pfam" id="PF01061">
    <property type="entry name" value="ABC2_membrane"/>
    <property type="match status" value="1"/>
</dbReference>
<comment type="subcellular location">
    <subcellularLocation>
        <location evidence="1 8">Cell membrane</location>
        <topology evidence="1 8">Multi-pass membrane protein</topology>
    </subcellularLocation>
</comment>
<gene>
    <name evidence="10" type="ORF">GCM10007096_07320</name>
</gene>
<evidence type="ECO:0000256" key="8">
    <source>
        <dbReference type="RuleBase" id="RU361157"/>
    </source>
</evidence>
<feature type="transmembrane region" description="Helical" evidence="8">
    <location>
        <begin position="153"/>
        <end position="176"/>
    </location>
</feature>
<reference evidence="10" key="2">
    <citation type="submission" date="2020-09" db="EMBL/GenBank/DDBJ databases">
        <authorList>
            <person name="Sun Q."/>
            <person name="Zhou Y."/>
        </authorList>
    </citation>
    <scope>NUCLEOTIDE SEQUENCE</scope>
    <source>
        <strain evidence="10">CGMCC 1.12777</strain>
    </source>
</reference>
<dbReference type="GO" id="GO:0140359">
    <property type="term" value="F:ABC-type transporter activity"/>
    <property type="evidence" value="ECO:0007669"/>
    <property type="project" value="InterPro"/>
</dbReference>
<name>A0A8J2ZSY2_9BACL</name>
<feature type="transmembrane region" description="Helical" evidence="8">
    <location>
        <begin position="182"/>
        <end position="201"/>
    </location>
</feature>
<protein>
    <recommendedName>
        <fullName evidence="8">Transport permease protein</fullName>
    </recommendedName>
</protein>
<accession>A0A8J2ZSY2</accession>
<evidence type="ECO:0000313" key="10">
    <source>
        <dbReference type="EMBL" id="GGH76620.1"/>
    </source>
</evidence>
<evidence type="ECO:0000259" key="9">
    <source>
        <dbReference type="PROSITE" id="PS51012"/>
    </source>
</evidence>
<evidence type="ECO:0000256" key="7">
    <source>
        <dbReference type="ARBA" id="ARBA00023136"/>
    </source>
</evidence>
<feature type="transmembrane region" description="Helical" evidence="8">
    <location>
        <begin position="34"/>
        <end position="57"/>
    </location>
</feature>
<keyword evidence="5 8" id="KW-0812">Transmembrane</keyword>
<feature type="transmembrane region" description="Helical" evidence="8">
    <location>
        <begin position="72"/>
        <end position="91"/>
    </location>
</feature>
<feature type="domain" description="ABC transmembrane type-2" evidence="9">
    <location>
        <begin position="35"/>
        <end position="265"/>
    </location>
</feature>
<keyword evidence="3 8" id="KW-0813">Transport</keyword>